<reference evidence="3 4" key="1">
    <citation type="submission" date="2019-05" db="EMBL/GenBank/DDBJ databases">
        <authorList>
            <person name="Lee S.D."/>
        </authorList>
    </citation>
    <scope>NUCLEOTIDE SEQUENCE [LARGE SCALE GENOMIC DNA]</scope>
    <source>
        <strain evidence="3 4">YC2-7</strain>
    </source>
</reference>
<dbReference type="PANTHER" id="PTHR40076">
    <property type="entry name" value="MEMBRANE PROTEIN-RELATED"/>
    <property type="match status" value="1"/>
</dbReference>
<keyword evidence="1" id="KW-0472">Membrane</keyword>
<reference evidence="3 4" key="2">
    <citation type="submission" date="2020-06" db="EMBL/GenBank/DDBJ databases">
        <title>Antribacter stalactiti gen. nov., sp. nov., a new member of the family Nacardiaceae isolated from a cave.</title>
        <authorList>
            <person name="Kim I.S."/>
        </authorList>
    </citation>
    <scope>NUCLEOTIDE SEQUENCE [LARGE SCALE GENOMIC DNA]</scope>
    <source>
        <strain evidence="3 4">YC2-7</strain>
    </source>
</reference>
<dbReference type="InterPro" id="IPR057169">
    <property type="entry name" value="DUF7847"/>
</dbReference>
<dbReference type="AlphaFoldDB" id="A0A848K8J9"/>
<accession>A0A848K8J9</accession>
<evidence type="ECO:0000256" key="1">
    <source>
        <dbReference type="SAM" id="Phobius"/>
    </source>
</evidence>
<dbReference type="RefSeq" id="WP_169584317.1">
    <property type="nucleotide sequence ID" value="NZ_VCQU01000001.1"/>
</dbReference>
<keyword evidence="1" id="KW-1133">Transmembrane helix</keyword>
<feature type="transmembrane region" description="Helical" evidence="1">
    <location>
        <begin position="140"/>
        <end position="158"/>
    </location>
</feature>
<evidence type="ECO:0000259" key="2">
    <source>
        <dbReference type="Pfam" id="PF25231"/>
    </source>
</evidence>
<dbReference type="InterPro" id="IPR010380">
    <property type="entry name" value="DUF975"/>
</dbReference>
<dbReference type="Proteomes" id="UP000535543">
    <property type="component" value="Unassembled WGS sequence"/>
</dbReference>
<evidence type="ECO:0000313" key="4">
    <source>
        <dbReference type="Proteomes" id="UP000535543"/>
    </source>
</evidence>
<name>A0A848K8J9_9NOCA</name>
<sequence length="230" mass="24293">MSDYSGYVAPAPTFAVGDALRYGWNKFKNNAGLWIAVTLGAIIVNIAIQLPTGGLNPYLDFVDASVGPTRPSLLLSAVTTLVSFLLGVLLQAAFVQGSINEVDGRKPDFASFLMVRNLGIVVLAAIIVGVVIVIGLVLCIIPGIVISFLTYFTLQFVIDRDQDAVTAIKSSYQLTSRNVGQLLLLALTCIGINLLAAIPCLLGLLVTAPVTLIASTYAYRVLVRGPVSPA</sequence>
<keyword evidence="4" id="KW-1185">Reference proteome</keyword>
<protein>
    <recommendedName>
        <fullName evidence="2">DUF7847 domain-containing protein</fullName>
    </recommendedName>
</protein>
<comment type="caution">
    <text evidence="3">The sequence shown here is derived from an EMBL/GenBank/DDBJ whole genome shotgun (WGS) entry which is preliminary data.</text>
</comment>
<feature type="transmembrane region" description="Helical" evidence="1">
    <location>
        <begin position="31"/>
        <end position="52"/>
    </location>
</feature>
<feature type="domain" description="DUF7847" evidence="2">
    <location>
        <begin position="113"/>
        <end position="208"/>
    </location>
</feature>
<dbReference type="PANTHER" id="PTHR40076:SF1">
    <property type="entry name" value="MEMBRANE PROTEIN"/>
    <property type="match status" value="1"/>
</dbReference>
<dbReference type="EMBL" id="VCQU01000001">
    <property type="protein sequence ID" value="NMN93614.1"/>
    <property type="molecule type" value="Genomic_DNA"/>
</dbReference>
<keyword evidence="1" id="KW-0812">Transmembrane</keyword>
<gene>
    <name evidence="3" type="ORF">FGL95_01005</name>
</gene>
<feature type="transmembrane region" description="Helical" evidence="1">
    <location>
        <begin position="72"/>
        <end position="94"/>
    </location>
</feature>
<evidence type="ECO:0000313" key="3">
    <source>
        <dbReference type="EMBL" id="NMN93614.1"/>
    </source>
</evidence>
<proteinExistence type="predicted"/>
<dbReference type="Pfam" id="PF25231">
    <property type="entry name" value="DUF7847"/>
    <property type="match status" value="1"/>
</dbReference>
<organism evidence="3 4">
    <name type="scientific">Antrihabitans stalactiti</name>
    <dbReference type="NCBI Taxonomy" id="2584121"/>
    <lineage>
        <taxon>Bacteria</taxon>
        <taxon>Bacillati</taxon>
        <taxon>Actinomycetota</taxon>
        <taxon>Actinomycetes</taxon>
        <taxon>Mycobacteriales</taxon>
        <taxon>Nocardiaceae</taxon>
        <taxon>Antrihabitans</taxon>
    </lineage>
</organism>
<feature type="transmembrane region" description="Helical" evidence="1">
    <location>
        <begin position="179"/>
        <end position="198"/>
    </location>
</feature>